<protein>
    <submittedName>
        <fullName evidence="2">Pimeloyl-ACP methyl ester carboxylesterase</fullName>
    </submittedName>
</protein>
<dbReference type="PRINTS" id="PR00111">
    <property type="entry name" value="ABHYDROLASE"/>
</dbReference>
<dbReference type="InterPro" id="IPR050471">
    <property type="entry name" value="AB_hydrolase"/>
</dbReference>
<reference evidence="2 3" key="1">
    <citation type="submission" date="2020-08" db="EMBL/GenBank/DDBJ databases">
        <title>Sequencing the genomes of 1000 actinobacteria strains.</title>
        <authorList>
            <person name="Klenk H.-P."/>
        </authorList>
    </citation>
    <scope>NUCLEOTIDE SEQUENCE [LARGE SCALE GENOMIC DNA]</scope>
    <source>
        <strain evidence="2 3">DSM 12511</strain>
    </source>
</reference>
<name>A0A7X0FQ37_9MICO</name>
<keyword evidence="3" id="KW-1185">Reference proteome</keyword>
<dbReference type="InterPro" id="IPR000073">
    <property type="entry name" value="AB_hydrolase_1"/>
</dbReference>
<dbReference type="SUPFAM" id="SSF53474">
    <property type="entry name" value="alpha/beta-Hydrolases"/>
    <property type="match status" value="1"/>
</dbReference>
<dbReference type="PANTHER" id="PTHR43433:SF5">
    <property type="entry name" value="AB HYDROLASE-1 DOMAIN-CONTAINING PROTEIN"/>
    <property type="match status" value="1"/>
</dbReference>
<comment type="caution">
    <text evidence="2">The sequence shown here is derived from an EMBL/GenBank/DDBJ whole genome shotgun (WGS) entry which is preliminary data.</text>
</comment>
<dbReference type="RefSeq" id="WP_184750778.1">
    <property type="nucleotide sequence ID" value="NZ_BAAAJR010000006.1"/>
</dbReference>
<dbReference type="EMBL" id="JACHML010000001">
    <property type="protein sequence ID" value="MBB6391625.1"/>
    <property type="molecule type" value="Genomic_DNA"/>
</dbReference>
<evidence type="ECO:0000259" key="1">
    <source>
        <dbReference type="Pfam" id="PF00561"/>
    </source>
</evidence>
<evidence type="ECO:0000313" key="2">
    <source>
        <dbReference type="EMBL" id="MBB6391625.1"/>
    </source>
</evidence>
<dbReference type="Pfam" id="PF00561">
    <property type="entry name" value="Abhydrolase_1"/>
    <property type="match status" value="1"/>
</dbReference>
<accession>A0A7X0FQ37</accession>
<dbReference type="GO" id="GO:0003824">
    <property type="term" value="F:catalytic activity"/>
    <property type="evidence" value="ECO:0007669"/>
    <property type="project" value="UniProtKB-ARBA"/>
</dbReference>
<dbReference type="Proteomes" id="UP000537775">
    <property type="component" value="Unassembled WGS sequence"/>
</dbReference>
<dbReference type="PANTHER" id="PTHR43433">
    <property type="entry name" value="HYDROLASE, ALPHA/BETA FOLD FAMILY PROTEIN"/>
    <property type="match status" value="1"/>
</dbReference>
<evidence type="ECO:0000313" key="3">
    <source>
        <dbReference type="Proteomes" id="UP000537775"/>
    </source>
</evidence>
<dbReference type="AlphaFoldDB" id="A0A7X0FQ37"/>
<sequence length="262" mass="28381">MDAVEVDGLRIAYRRAGAGDPLLLLHGGFEDSRLWMDDIERLQEHVDVIAWDAPGCGASDDVPDGWRAADWSRTAASFIDALGLEHPAVAGFSFGSTLALLLARDHPESVGGLVLVGAYAGWRGSLDADEFARRVEATQFTLTHPVEEWVDDFLASVYTPETPPRRRNLSRELVDHWRRDTTRALLDVMMLDLSGALGSIATPTLVARGVDDTRSPREAALEIVERMPDARFVEIADAGHDASGPALDALLIEAAHAAAAVH</sequence>
<organism evidence="2 3">
    <name type="scientific">Microbacterium thalassium</name>
    <dbReference type="NCBI Taxonomy" id="362649"/>
    <lineage>
        <taxon>Bacteria</taxon>
        <taxon>Bacillati</taxon>
        <taxon>Actinomycetota</taxon>
        <taxon>Actinomycetes</taxon>
        <taxon>Micrococcales</taxon>
        <taxon>Microbacteriaceae</taxon>
        <taxon>Microbacterium</taxon>
    </lineage>
</organism>
<dbReference type="Gene3D" id="3.40.50.1820">
    <property type="entry name" value="alpha/beta hydrolase"/>
    <property type="match status" value="1"/>
</dbReference>
<proteinExistence type="predicted"/>
<feature type="domain" description="AB hydrolase-1" evidence="1">
    <location>
        <begin position="21"/>
        <end position="242"/>
    </location>
</feature>
<dbReference type="InterPro" id="IPR029058">
    <property type="entry name" value="AB_hydrolase_fold"/>
</dbReference>
<gene>
    <name evidence="2" type="ORF">HD594_001938</name>
</gene>